<proteinExistence type="predicted"/>
<dbReference type="SUPFAM" id="SSF53756">
    <property type="entry name" value="UDP-Glycosyltransferase/glycogen phosphorylase"/>
    <property type="match status" value="1"/>
</dbReference>
<dbReference type="Gene3D" id="3.40.50.2000">
    <property type="entry name" value="Glycogen Phosphorylase B"/>
    <property type="match status" value="1"/>
</dbReference>
<evidence type="ECO:0000313" key="1">
    <source>
        <dbReference type="EMBL" id="MCY1079615.1"/>
    </source>
</evidence>
<sequence length="397" mass="44616">MERLRGLVSSWSFAPHQGPEALALFKRLKELPCDFRVIQGAHGERDERLLPHVTRAALDRVEVAGDFGAAVLQEFQKAPESYDFLLSSGDFPSLAAAWQLKKARPRLPWIVCFGESFARDPYRKYLGQKPPSPEELEAERLALRHAELVVLGNEHLKHLLFSGGTATRAHEAVIIPPGYDTAMYAAEPGARNERFTFMHFGPLDAVKRTAEPLLRAVDRLIELYPRYKGRFELVFFGEPVAPGDLQAFAHLRNRNQVRFEEPLPYLEGLRRMRQADALLLSEGLFSVREDGLEASPFLPGRLIDYMGAEKPMSAITMDCGPTAEFLRASGNLVADARVDRIAYVLKRYVDGKISPDYSHYHRYQGALLAPRMEEALRRTVELARRQPSGGSSCPFAA</sequence>
<evidence type="ECO:0000313" key="2">
    <source>
        <dbReference type="Proteomes" id="UP001207654"/>
    </source>
</evidence>
<gene>
    <name evidence="1" type="ORF">OV287_34660</name>
</gene>
<reference evidence="1 2" key="1">
    <citation type="submission" date="2022-11" db="EMBL/GenBank/DDBJ databases">
        <title>Minimal conservation of predation-associated metabolite biosynthetic gene clusters underscores biosynthetic potential of Myxococcota including descriptions for ten novel species: Archangium lansinium sp. nov., Myxococcus landrumus sp. nov., Nannocystis bai.</title>
        <authorList>
            <person name="Ahearne A."/>
            <person name="Stevens C."/>
            <person name="Phillips K."/>
        </authorList>
    </citation>
    <scope>NUCLEOTIDE SEQUENCE [LARGE SCALE GENOMIC DNA]</scope>
    <source>
        <strain evidence="1 2">MIWBW</strain>
    </source>
</reference>
<keyword evidence="2" id="KW-1185">Reference proteome</keyword>
<organism evidence="1 2">
    <name type="scientific">Archangium lansingense</name>
    <dbReference type="NCBI Taxonomy" id="2995310"/>
    <lineage>
        <taxon>Bacteria</taxon>
        <taxon>Pseudomonadati</taxon>
        <taxon>Myxococcota</taxon>
        <taxon>Myxococcia</taxon>
        <taxon>Myxococcales</taxon>
        <taxon>Cystobacterineae</taxon>
        <taxon>Archangiaceae</taxon>
        <taxon>Archangium</taxon>
    </lineage>
</organism>
<accession>A0ABT4ADA5</accession>
<dbReference type="RefSeq" id="WP_267538324.1">
    <property type="nucleotide sequence ID" value="NZ_JAPNKA010000001.1"/>
</dbReference>
<dbReference type="Proteomes" id="UP001207654">
    <property type="component" value="Unassembled WGS sequence"/>
</dbReference>
<evidence type="ECO:0008006" key="3">
    <source>
        <dbReference type="Google" id="ProtNLM"/>
    </source>
</evidence>
<dbReference type="EMBL" id="JAPNKA010000001">
    <property type="protein sequence ID" value="MCY1079615.1"/>
    <property type="molecule type" value="Genomic_DNA"/>
</dbReference>
<name>A0ABT4ADA5_9BACT</name>
<comment type="caution">
    <text evidence="1">The sequence shown here is derived from an EMBL/GenBank/DDBJ whole genome shotgun (WGS) entry which is preliminary data.</text>
</comment>
<protein>
    <recommendedName>
        <fullName evidence="3">Glycosyltransferase involved in cell wall biosynthesis</fullName>
    </recommendedName>
</protein>